<evidence type="ECO:0000256" key="1">
    <source>
        <dbReference type="ARBA" id="ARBA00009184"/>
    </source>
</evidence>
<reference evidence="2 3" key="1">
    <citation type="submission" date="2019-01" db="EMBL/GenBank/DDBJ databases">
        <title>Draft genome sequences of the type strain Streptomyces sioyaensis DSM 40032 and its novel strain, TM32, a thermotolerant antibiotics-producing actinobacterium.</title>
        <authorList>
            <person name="Nakaew N."/>
            <person name="Lumyong S."/>
            <person name="Sloan W.T."/>
            <person name="Sungthong R."/>
        </authorList>
    </citation>
    <scope>NUCLEOTIDE SEQUENCE [LARGE SCALE GENOMIC DNA]</scope>
    <source>
        <strain evidence="2 3">DSM 40032</strain>
    </source>
</reference>
<dbReference type="Gene3D" id="3.40.50.1000">
    <property type="entry name" value="HAD superfamily/HAD-like"/>
    <property type="match status" value="1"/>
</dbReference>
<organism evidence="2 3">
    <name type="scientific">Streptomyces sioyaensis</name>
    <dbReference type="NCBI Taxonomy" id="67364"/>
    <lineage>
        <taxon>Bacteria</taxon>
        <taxon>Bacillati</taxon>
        <taxon>Actinomycetota</taxon>
        <taxon>Actinomycetes</taxon>
        <taxon>Kitasatosporales</taxon>
        <taxon>Streptomycetaceae</taxon>
        <taxon>Streptomyces</taxon>
    </lineage>
</organism>
<evidence type="ECO:0000313" key="2">
    <source>
        <dbReference type="EMBL" id="RXS70918.1"/>
    </source>
</evidence>
<dbReference type="SUPFAM" id="SSF56784">
    <property type="entry name" value="HAD-like"/>
    <property type="match status" value="1"/>
</dbReference>
<dbReference type="AlphaFoldDB" id="A0A4Q1RBU1"/>
<name>A0A4Q1RBU1_9ACTN</name>
<evidence type="ECO:0000313" key="3">
    <source>
        <dbReference type="Proteomes" id="UP000289482"/>
    </source>
</evidence>
<protein>
    <submittedName>
        <fullName evidence="2">Haloacid dehalogenase-like hydrolase</fullName>
    </submittedName>
</protein>
<proteinExistence type="inferred from homology"/>
<dbReference type="RefSeq" id="WP_129244309.1">
    <property type="nucleotide sequence ID" value="NZ_JABZEL010000008.1"/>
</dbReference>
<keyword evidence="3" id="KW-1185">Reference proteome</keyword>
<dbReference type="InterPro" id="IPR036412">
    <property type="entry name" value="HAD-like_sf"/>
</dbReference>
<comment type="similarity">
    <text evidence="1">Belongs to the HAD-like hydrolase superfamily. SerB family.</text>
</comment>
<dbReference type="PANTHER" id="PTHR43344">
    <property type="entry name" value="PHOSPHOSERINE PHOSPHATASE"/>
    <property type="match status" value="1"/>
</dbReference>
<dbReference type="Gene3D" id="1.20.1440.310">
    <property type="match status" value="1"/>
</dbReference>
<keyword evidence="2" id="KW-0378">Hydrolase</keyword>
<dbReference type="InterPro" id="IPR023214">
    <property type="entry name" value="HAD_sf"/>
</dbReference>
<dbReference type="InterPro" id="IPR050582">
    <property type="entry name" value="HAD-like_SerB"/>
</dbReference>
<comment type="caution">
    <text evidence="2">The sequence shown here is derived from an EMBL/GenBank/DDBJ whole genome shotgun (WGS) entry which is preliminary data.</text>
</comment>
<dbReference type="Proteomes" id="UP000289482">
    <property type="component" value="Unassembled WGS sequence"/>
</dbReference>
<accession>A0A4Q1RBU1</accession>
<dbReference type="GeneID" id="95776772"/>
<dbReference type="GO" id="GO:0016787">
    <property type="term" value="F:hydrolase activity"/>
    <property type="evidence" value="ECO:0007669"/>
    <property type="project" value="UniProtKB-KW"/>
</dbReference>
<dbReference type="EMBL" id="SDIF01000003">
    <property type="protein sequence ID" value="RXS70918.1"/>
    <property type="molecule type" value="Genomic_DNA"/>
</dbReference>
<sequence>MTRRGRRRLSLLAVVSALAALLIASAVGLWPRQEATAAGTDGQAAAARLKHWPAPVAEKLGKVIEEHAHQGAYAVFDADNTTYRYDLEESLLPYLEMTGKLKRSTMDRSLKLIPFKDTSDHKESLYSYYNRLCEIDDQVCYPWVAQIFSGFTLKQLKGYVDGLLAYGKPVPAEYYDGDRLTRTQVQPPQFYRGMQELYHALQDHGIEVYVVSAAGEELVRDMLSDPKYGYDVKPQNVIGVSMLLKDPATGNLTTARKEIAEGRYDPRKLANDKLTPALWAPLTWYEGKPAAINTYIDQWRKPVLVAGDTPVSDGPMLFHSTDVEHDGTRVWVNRKDKYFTQIQDMQKANAARQEELGQPVTADKNWLVVKPDEIR</sequence>
<gene>
    <name evidence="2" type="ORF">EST54_01985</name>
</gene>